<organism evidence="3 4">
    <name type="scientific">Halobacillus salinarum</name>
    <dbReference type="NCBI Taxonomy" id="2932257"/>
    <lineage>
        <taxon>Bacteria</taxon>
        <taxon>Bacillati</taxon>
        <taxon>Bacillota</taxon>
        <taxon>Bacilli</taxon>
        <taxon>Bacillales</taxon>
        <taxon>Bacillaceae</taxon>
        <taxon>Halobacillus</taxon>
    </lineage>
</organism>
<dbReference type="EMBL" id="CP095073">
    <property type="protein sequence ID" value="UOQ44865.1"/>
    <property type="molecule type" value="Genomic_DNA"/>
</dbReference>
<name>A0ABY4EKA6_9BACI</name>
<evidence type="ECO:0000256" key="1">
    <source>
        <dbReference type="SAM" id="MobiDB-lite"/>
    </source>
</evidence>
<proteinExistence type="predicted"/>
<keyword evidence="2" id="KW-0732">Signal</keyword>
<dbReference type="Gene3D" id="2.60.40.3830">
    <property type="match status" value="1"/>
</dbReference>
<sequence>MKKSLRFSACLTLFIVLLAACEADRQPADETSTDGTEASVEAEEQDKEWDLSPTFTYKTKSDGEPAAYEVTGNKNGFGITGPFPIVSSKPNKYFWLYWGGENLKDRPVKITGHKKGSKEEVQIFTGEFTKSVQLNENEANMPSNLKFPSSGIWKLSVLVDGEAQGNIVVEVVSK</sequence>
<dbReference type="PROSITE" id="PS51257">
    <property type="entry name" value="PROKAR_LIPOPROTEIN"/>
    <property type="match status" value="1"/>
</dbReference>
<feature type="chain" id="PRO_5045346164" description="DUF4871 domain-containing protein" evidence="2">
    <location>
        <begin position="20"/>
        <end position="174"/>
    </location>
</feature>
<evidence type="ECO:0008006" key="5">
    <source>
        <dbReference type="Google" id="ProtNLM"/>
    </source>
</evidence>
<feature type="region of interest" description="Disordered" evidence="1">
    <location>
        <begin position="26"/>
        <end position="48"/>
    </location>
</feature>
<evidence type="ECO:0000313" key="4">
    <source>
        <dbReference type="Proteomes" id="UP000831787"/>
    </source>
</evidence>
<evidence type="ECO:0000313" key="3">
    <source>
        <dbReference type="EMBL" id="UOQ44865.1"/>
    </source>
</evidence>
<dbReference type="Proteomes" id="UP000831787">
    <property type="component" value="Chromosome"/>
</dbReference>
<accession>A0ABY4EKA6</accession>
<dbReference type="RefSeq" id="WP_244711157.1">
    <property type="nucleotide sequence ID" value="NZ_CP095073.1"/>
</dbReference>
<reference evidence="3 4" key="1">
    <citation type="submission" date="2022-04" db="EMBL/GenBank/DDBJ databases">
        <title>Halobacillus sp. isolated from saltern.</title>
        <authorList>
            <person name="Won M."/>
            <person name="Lee C.-M."/>
            <person name="Woen H.-Y."/>
            <person name="Kwon S.-W."/>
        </authorList>
    </citation>
    <scope>NUCLEOTIDE SEQUENCE [LARGE SCALE GENOMIC DNA]</scope>
    <source>
        <strain evidence="3 4">SSBR10-3</strain>
    </source>
</reference>
<keyword evidence="4" id="KW-1185">Reference proteome</keyword>
<protein>
    <recommendedName>
        <fullName evidence="5">DUF4871 domain-containing protein</fullName>
    </recommendedName>
</protein>
<gene>
    <name evidence="3" type="ORF">MUN89_02610</name>
</gene>
<feature type="signal peptide" evidence="2">
    <location>
        <begin position="1"/>
        <end position="19"/>
    </location>
</feature>
<evidence type="ECO:0000256" key="2">
    <source>
        <dbReference type="SAM" id="SignalP"/>
    </source>
</evidence>